<evidence type="ECO:0000313" key="7">
    <source>
        <dbReference type="EMBL" id="PYZ98845.1"/>
    </source>
</evidence>
<dbReference type="AlphaFoldDB" id="A0A2W0HMP3"/>
<evidence type="ECO:0000256" key="4">
    <source>
        <dbReference type="ARBA" id="ARBA00022989"/>
    </source>
</evidence>
<dbReference type="NCBIfam" id="TIGR01732">
    <property type="entry name" value="tiny_TM_bacill"/>
    <property type="match status" value="1"/>
</dbReference>
<accession>A0A2W0HMP3</accession>
<dbReference type="EMBL" id="PDOF01000001">
    <property type="protein sequence ID" value="PYZ98845.1"/>
    <property type="molecule type" value="Genomic_DNA"/>
</dbReference>
<evidence type="ECO:0000256" key="3">
    <source>
        <dbReference type="ARBA" id="ARBA00022692"/>
    </source>
</evidence>
<reference evidence="7 8" key="1">
    <citation type="submission" date="2017-10" db="EMBL/GenBank/DDBJ databases">
        <title>Bacillus sp. nov., a halophilic bacterium isolated from a Yangshapao Lake.</title>
        <authorList>
            <person name="Wang H."/>
        </authorList>
    </citation>
    <scope>NUCLEOTIDE SEQUENCE [LARGE SCALE GENOMIC DNA]</scope>
    <source>
        <strain evidence="7 8">YSP-3</strain>
    </source>
</reference>
<evidence type="ECO:0000256" key="1">
    <source>
        <dbReference type="ARBA" id="ARBA00004167"/>
    </source>
</evidence>
<comment type="similarity">
    <text evidence="2">Belongs to the SscA family.</text>
</comment>
<evidence type="ECO:0000256" key="5">
    <source>
        <dbReference type="ARBA" id="ARBA00023136"/>
    </source>
</evidence>
<organism evidence="7 8">
    <name type="scientific">Alteribacter lacisalsi</name>
    <dbReference type="NCBI Taxonomy" id="2045244"/>
    <lineage>
        <taxon>Bacteria</taxon>
        <taxon>Bacillati</taxon>
        <taxon>Bacillota</taxon>
        <taxon>Bacilli</taxon>
        <taxon>Bacillales</taxon>
        <taxon>Bacillaceae</taxon>
        <taxon>Alteribacter</taxon>
    </lineage>
</organism>
<dbReference type="GO" id="GO:0016020">
    <property type="term" value="C:membrane"/>
    <property type="evidence" value="ECO:0007669"/>
    <property type="project" value="UniProtKB-SubCell"/>
</dbReference>
<protein>
    <submittedName>
        <fullName evidence="7">Uncharacterized protein</fullName>
    </submittedName>
</protein>
<evidence type="ECO:0000256" key="2">
    <source>
        <dbReference type="ARBA" id="ARBA00010221"/>
    </source>
</evidence>
<comment type="caution">
    <text evidence="7">The sequence shown here is derived from an EMBL/GenBank/DDBJ whole genome shotgun (WGS) entry which is preliminary data.</text>
</comment>
<feature type="transmembrane region" description="Helical" evidence="6">
    <location>
        <begin position="89"/>
        <end position="108"/>
    </location>
</feature>
<evidence type="ECO:0000256" key="6">
    <source>
        <dbReference type="SAM" id="Phobius"/>
    </source>
</evidence>
<keyword evidence="8" id="KW-1185">Reference proteome</keyword>
<keyword evidence="5 6" id="KW-0472">Membrane</keyword>
<dbReference type="Proteomes" id="UP000248066">
    <property type="component" value="Unassembled WGS sequence"/>
</dbReference>
<name>A0A2W0HMP3_9BACI</name>
<gene>
    <name evidence="7" type="ORF">CR205_09820</name>
</gene>
<keyword evidence="3 6" id="KW-0812">Transmembrane</keyword>
<dbReference type="Pfam" id="PF09680">
    <property type="entry name" value="YjcZ_2"/>
    <property type="match status" value="1"/>
</dbReference>
<dbReference type="InterPro" id="IPR010070">
    <property type="entry name" value="YjcZ-like"/>
</dbReference>
<evidence type="ECO:0000313" key="8">
    <source>
        <dbReference type="Proteomes" id="UP000248066"/>
    </source>
</evidence>
<keyword evidence="4 6" id="KW-1133">Transmembrane helix</keyword>
<proteinExistence type="inferred from homology"/>
<comment type="subcellular location">
    <subcellularLocation>
        <location evidence="1">Membrane</location>
        <topology evidence="1">Single-pass membrane protein</topology>
    </subcellularLocation>
</comment>
<sequence length="109" mass="12259">MTAWSMKESGQLALEGSWEWQCTGITACILRPSSTGLPKGLPVPLTGKKGENIYNRDKRPHKQQAPQYYVWNDQKEETLVSHKDGYGQGFALLIVLFVLLVIIGCACWY</sequence>